<dbReference type="STRING" id="504832.OCA5_c24330"/>
<name>F8C0Q3_AFIC5</name>
<protein>
    <submittedName>
        <fullName evidence="1">Uncharacterized protein</fullName>
    </submittedName>
</protein>
<dbReference type="KEGG" id="ocg:OCA5_c24330"/>
<gene>
    <name evidence="1" type="ordered locus">OCA5_c24330</name>
</gene>
<reference evidence="1 2" key="1">
    <citation type="journal article" date="2011" name="J. Bacteriol.">
        <title>Complete genome sequences of the chemolithoautotrophic Oligotropha carboxidovorans strains OM4 and OM5.</title>
        <authorList>
            <person name="Volland S."/>
            <person name="Rachinger M."/>
            <person name="Strittmatter A."/>
            <person name="Daniel R."/>
            <person name="Gottschalk G."/>
            <person name="Meyer O."/>
        </authorList>
    </citation>
    <scope>NUCLEOTIDE SEQUENCE [LARGE SCALE GENOMIC DNA]</scope>
    <source>
        <strain evidence="2">ATCC 49405 / DSM 1227 / KCTC 32145 / OM5</strain>
    </source>
</reference>
<dbReference type="RefSeq" id="WP_013913220.1">
    <property type="nucleotide sequence ID" value="NC_011386.1"/>
</dbReference>
<dbReference type="AlphaFoldDB" id="F8C0Q3"/>
<proteinExistence type="predicted"/>
<dbReference type="HOGENOM" id="CLU_2024363_0_0_5"/>
<accession>F8C0Q3</accession>
<dbReference type="EMBL" id="CP002826">
    <property type="protein sequence ID" value="AEI07129.1"/>
    <property type="molecule type" value="Genomic_DNA"/>
</dbReference>
<organism evidence="1 2">
    <name type="scientific">Afipia carboxidovorans (strain ATCC 49405 / DSM 1227 / KCTC 32145 / OM5)</name>
    <name type="common">Oligotropha carboxidovorans</name>
    <dbReference type="NCBI Taxonomy" id="504832"/>
    <lineage>
        <taxon>Bacteria</taxon>
        <taxon>Pseudomonadati</taxon>
        <taxon>Pseudomonadota</taxon>
        <taxon>Alphaproteobacteria</taxon>
        <taxon>Hyphomicrobiales</taxon>
        <taxon>Nitrobacteraceae</taxon>
        <taxon>Afipia</taxon>
    </lineage>
</organism>
<dbReference type="Proteomes" id="UP000007730">
    <property type="component" value="Chromosome"/>
</dbReference>
<keyword evidence="2" id="KW-1185">Reference proteome</keyword>
<evidence type="ECO:0000313" key="1">
    <source>
        <dbReference type="EMBL" id="AEI07129.1"/>
    </source>
</evidence>
<sequence>MVDTRIHMTDAQRAAAADVRRLLVRLQNGEGEDRALGADILNALDAPSLTLCPVSFMDGAAQLTGLLGYPRTEICNAAAKVLRERVLSGWKDGRDITAADLARAMTTVLLKLHLAKLERAPA</sequence>
<evidence type="ECO:0000313" key="2">
    <source>
        <dbReference type="Proteomes" id="UP000007730"/>
    </source>
</evidence>